<dbReference type="PROSITE" id="PS50305">
    <property type="entry name" value="SIRTUIN"/>
    <property type="match status" value="1"/>
</dbReference>
<feature type="region of interest" description="Disordered" evidence="5">
    <location>
        <begin position="71"/>
        <end position="109"/>
    </location>
</feature>
<comment type="similarity">
    <text evidence="1">Belongs to the sirtuin family. Class I subfamily.</text>
</comment>
<dbReference type="PANTHER" id="PTHR11085">
    <property type="entry name" value="NAD-DEPENDENT PROTEIN DEACYLASE SIRTUIN-5, MITOCHONDRIAL-RELATED"/>
    <property type="match status" value="1"/>
</dbReference>
<evidence type="ECO:0000256" key="1">
    <source>
        <dbReference type="ARBA" id="ARBA00006924"/>
    </source>
</evidence>
<dbReference type="EMBL" id="LUKN01004635">
    <property type="protein sequence ID" value="OAQ95723.1"/>
    <property type="molecule type" value="Genomic_DNA"/>
</dbReference>
<evidence type="ECO:0000313" key="7">
    <source>
        <dbReference type="EMBL" id="OAQ95723.1"/>
    </source>
</evidence>
<organism evidence="7 8">
    <name type="scientific">Cordyceps confragosa</name>
    <name type="common">Lecanicillium lecanii</name>
    <dbReference type="NCBI Taxonomy" id="2714763"/>
    <lineage>
        <taxon>Eukaryota</taxon>
        <taxon>Fungi</taxon>
        <taxon>Dikarya</taxon>
        <taxon>Ascomycota</taxon>
        <taxon>Pezizomycotina</taxon>
        <taxon>Sordariomycetes</taxon>
        <taxon>Hypocreomycetidae</taxon>
        <taxon>Hypocreales</taxon>
        <taxon>Cordycipitaceae</taxon>
        <taxon>Akanthomyces</taxon>
    </lineage>
</organism>
<dbReference type="InterPro" id="IPR050134">
    <property type="entry name" value="NAD-dep_sirtuin_deacylases"/>
</dbReference>
<evidence type="ECO:0000256" key="3">
    <source>
        <dbReference type="ARBA" id="ARBA00023027"/>
    </source>
</evidence>
<dbReference type="Pfam" id="PF02146">
    <property type="entry name" value="SIR2"/>
    <property type="match status" value="3"/>
</dbReference>
<feature type="region of interest" description="Disordered" evidence="5">
    <location>
        <begin position="649"/>
        <end position="746"/>
    </location>
</feature>
<dbReference type="Gene3D" id="3.40.50.1220">
    <property type="entry name" value="TPP-binding domain"/>
    <property type="match status" value="2"/>
</dbReference>
<evidence type="ECO:0000256" key="5">
    <source>
        <dbReference type="SAM" id="MobiDB-lite"/>
    </source>
</evidence>
<feature type="compositionally biased region" description="Basic and acidic residues" evidence="5">
    <location>
        <begin position="352"/>
        <end position="362"/>
    </location>
</feature>
<dbReference type="OrthoDB" id="2919105at2759"/>
<feature type="domain" description="Deacetylase sirtuin-type" evidence="6">
    <location>
        <begin position="7"/>
        <end position="593"/>
    </location>
</feature>
<keyword evidence="2" id="KW-0808">Transferase</keyword>
<dbReference type="GO" id="GO:0005634">
    <property type="term" value="C:nucleus"/>
    <property type="evidence" value="ECO:0007669"/>
    <property type="project" value="TreeGrafter"/>
</dbReference>
<keyword evidence="8" id="KW-1185">Reference proteome</keyword>
<feature type="compositionally biased region" description="Basic residues" evidence="5">
    <location>
        <begin position="840"/>
        <end position="853"/>
    </location>
</feature>
<reference evidence="7 8" key="1">
    <citation type="submission" date="2016-03" db="EMBL/GenBank/DDBJ databases">
        <title>Fine-scale spatial genetic structure of a fungal parasite of coffee scale insects.</title>
        <authorList>
            <person name="Jackson D."/>
            <person name="Zemenick K.A."/>
            <person name="Malloure B."/>
            <person name="Quandt C.A."/>
            <person name="James T.Y."/>
        </authorList>
    </citation>
    <scope>NUCLEOTIDE SEQUENCE [LARGE SCALE GENOMIC DNA]</scope>
    <source>
        <strain evidence="7 8">UM487</strain>
    </source>
</reference>
<evidence type="ECO:0000313" key="8">
    <source>
        <dbReference type="Proteomes" id="UP000243081"/>
    </source>
</evidence>
<feature type="compositionally biased region" description="Low complexity" evidence="5">
    <location>
        <begin position="367"/>
        <end position="381"/>
    </location>
</feature>
<evidence type="ECO:0000256" key="4">
    <source>
        <dbReference type="PROSITE-ProRule" id="PRU00236"/>
    </source>
</evidence>
<evidence type="ECO:0000256" key="2">
    <source>
        <dbReference type="ARBA" id="ARBA00022679"/>
    </source>
</evidence>
<feature type="compositionally biased region" description="Pro residues" evidence="5">
    <location>
        <begin position="196"/>
        <end position="208"/>
    </location>
</feature>
<feature type="compositionally biased region" description="Polar residues" evidence="5">
    <location>
        <begin position="382"/>
        <end position="404"/>
    </location>
</feature>
<dbReference type="InterPro" id="IPR026590">
    <property type="entry name" value="Ssirtuin_cat_dom"/>
</dbReference>
<feature type="compositionally biased region" description="Low complexity" evidence="5">
    <location>
        <begin position="245"/>
        <end position="254"/>
    </location>
</feature>
<dbReference type="InterPro" id="IPR003000">
    <property type="entry name" value="Sirtuin"/>
</dbReference>
<feature type="region of interest" description="Disordered" evidence="5">
    <location>
        <begin position="331"/>
        <end position="408"/>
    </location>
</feature>
<comment type="caution">
    <text evidence="7">The sequence shown here is derived from an EMBL/GenBank/DDBJ whole genome shotgun (WGS) entry which is preliminary data.</text>
</comment>
<dbReference type="PANTHER" id="PTHR11085:SF8">
    <property type="entry name" value="NAD-DEPENDENT HISTONE DEACETYLASE HST3"/>
    <property type="match status" value="1"/>
</dbReference>
<protein>
    <recommendedName>
        <fullName evidence="6">Deacetylase sirtuin-type domain-containing protein</fullName>
    </recommendedName>
</protein>
<dbReference type="OMA" id="FYTFATS"/>
<dbReference type="GO" id="GO:0070403">
    <property type="term" value="F:NAD+ binding"/>
    <property type="evidence" value="ECO:0007669"/>
    <property type="project" value="InterPro"/>
</dbReference>
<dbReference type="GO" id="GO:0017136">
    <property type="term" value="F:histone deacetylase activity, NAD-dependent"/>
    <property type="evidence" value="ECO:0007669"/>
    <property type="project" value="TreeGrafter"/>
</dbReference>
<accession>A0A179I2B5</accession>
<comment type="caution">
    <text evidence="4">Lacks conserved residue(s) required for the propagation of feature annotation.</text>
</comment>
<sequence length="898" mass="97378">MPTAHVQPSSGELLQDIADSLLKARKIVVVTGAGISTNSGIPDFRSENGLYSLIQAQFDAAAKQATRKLDIETRDSTDEDGTDIDEPVKRCRASCASSRQPEDNAYRETDETDILQEQLQQEDVVADPDVAPESPSLPQVELATTASFATPRSTHRPLSIAHLMTSPLSSPPPDDQIVPPSAFRFAGHLTALGVPPSSPPLSSPPPVLFDPDESSSRSDTESNEPSYTSDSESEEFSAARKLFASSQGSSSGRSTLPNMKGRDLFDVSVWADPVRTQVFYTFATSLRQKIKDAEPTGSHKFISHLRNRGKLVRCYTQNIDQIEEKVGLSTSLIDGPGSRGRFSRRSTASKDQLAKMVDESSNKEVPSSGSSIVAESGSESATPQASQVSLPDVPSSSQTDTEASSGDAKKCALPATLKKEPSQSGVECVFLHGSLEQLRCFLCGQVCSWDDEDRETATLTGQQPECPRCAGAAAAREEKGKRALGVGKLRPDIVLYGEEHPSSHLISPIITHDLALYPDMLLILGTSLRVHGLKVMVREFAKTVHSKGGKVVFVNFTKPPESSWGDIIDFWIQWDCDAWVDDLQVRVPRLWQDPSPKKPRPPAANPVAMRDSKVTGAYCTLKILKELRRITGRGIAEKDARRATITADSAPSLINGTETDSTPNPVLKLPKSKAKGPRKSAPGALEKPKQRPSTLNPNHGRSRKSDAAETDTQQQQQSPMSDGLAEESSILNSVKSNPRVRKRKVIDGEEVVMPSVRRRGSPGMTLPPLRPGLASSPFGKPPPMEPKNPPVGPLASLSPNLAWTNAARRKDPFYIVDPLVGLLDKSSLAARRMIPELHPTKKPRQQRSRRRAKVTTETDAAATLAGLATSPLLRKATASQRGLEGQLRTWGSSWNCSR</sequence>
<proteinExistence type="inferred from homology"/>
<gene>
    <name evidence="7" type="ORF">LLEC1_02838</name>
</gene>
<dbReference type="AlphaFoldDB" id="A0A179I2B5"/>
<name>A0A179I2B5_CORDF</name>
<keyword evidence="3" id="KW-0520">NAD</keyword>
<feature type="compositionally biased region" description="Polar residues" evidence="5">
    <location>
        <begin position="649"/>
        <end position="664"/>
    </location>
</feature>
<dbReference type="SUPFAM" id="SSF52467">
    <property type="entry name" value="DHS-like NAD/FAD-binding domain"/>
    <property type="match status" value="1"/>
</dbReference>
<feature type="compositionally biased region" description="Basic and acidic residues" evidence="5">
    <location>
        <begin position="100"/>
        <end position="109"/>
    </location>
</feature>
<feature type="region of interest" description="Disordered" evidence="5">
    <location>
        <begin position="834"/>
        <end position="859"/>
    </location>
</feature>
<dbReference type="InterPro" id="IPR029035">
    <property type="entry name" value="DHS-like_NAD/FAD-binding_dom"/>
</dbReference>
<evidence type="ECO:0000259" key="6">
    <source>
        <dbReference type="PROSITE" id="PS50305"/>
    </source>
</evidence>
<dbReference type="Proteomes" id="UP000243081">
    <property type="component" value="Unassembled WGS sequence"/>
</dbReference>
<feature type="region of interest" description="Disordered" evidence="5">
    <location>
        <begin position="194"/>
        <end position="258"/>
    </location>
</feature>